<sequence>MTKYKSDYEVSDSDSSTCSYNQLQDAFSELYPEAKKIGNLNKIYNGKIRELE</sequence>
<organism evidence="1 2">
    <name type="scientific">Cajanus cajan</name>
    <name type="common">Pigeon pea</name>
    <name type="synonym">Cajanus indicus</name>
    <dbReference type="NCBI Taxonomy" id="3821"/>
    <lineage>
        <taxon>Eukaryota</taxon>
        <taxon>Viridiplantae</taxon>
        <taxon>Streptophyta</taxon>
        <taxon>Embryophyta</taxon>
        <taxon>Tracheophyta</taxon>
        <taxon>Spermatophyta</taxon>
        <taxon>Magnoliopsida</taxon>
        <taxon>eudicotyledons</taxon>
        <taxon>Gunneridae</taxon>
        <taxon>Pentapetalae</taxon>
        <taxon>rosids</taxon>
        <taxon>fabids</taxon>
        <taxon>Fabales</taxon>
        <taxon>Fabaceae</taxon>
        <taxon>Papilionoideae</taxon>
        <taxon>50 kb inversion clade</taxon>
        <taxon>NPAAA clade</taxon>
        <taxon>indigoferoid/millettioid clade</taxon>
        <taxon>Phaseoleae</taxon>
        <taxon>Cajanus</taxon>
    </lineage>
</organism>
<dbReference type="EMBL" id="CM003613">
    <property type="protein sequence ID" value="KYP55580.1"/>
    <property type="molecule type" value="Genomic_DNA"/>
</dbReference>
<dbReference type="Proteomes" id="UP000075243">
    <property type="component" value="Chromosome 11"/>
</dbReference>
<proteinExistence type="predicted"/>
<gene>
    <name evidence="1" type="ORF">KK1_001797</name>
</gene>
<dbReference type="Gramene" id="C.cajan_01754.t">
    <property type="protein sequence ID" value="C.cajan_01754.t.cds1"/>
    <property type="gene ID" value="C.cajan_01754"/>
</dbReference>
<keyword evidence="2" id="KW-1185">Reference proteome</keyword>
<reference evidence="1 2" key="1">
    <citation type="journal article" date="2012" name="Nat. Biotechnol.">
        <title>Draft genome sequence of pigeonpea (Cajanus cajan), an orphan legume crop of resource-poor farmers.</title>
        <authorList>
            <person name="Varshney R.K."/>
            <person name="Chen W."/>
            <person name="Li Y."/>
            <person name="Bharti A.K."/>
            <person name="Saxena R.K."/>
            <person name="Schlueter J.A."/>
            <person name="Donoghue M.T."/>
            <person name="Azam S."/>
            <person name="Fan G."/>
            <person name="Whaley A.M."/>
            <person name="Farmer A.D."/>
            <person name="Sheridan J."/>
            <person name="Iwata A."/>
            <person name="Tuteja R."/>
            <person name="Penmetsa R.V."/>
            <person name="Wu W."/>
            <person name="Upadhyaya H.D."/>
            <person name="Yang S.P."/>
            <person name="Shah T."/>
            <person name="Saxena K.B."/>
            <person name="Michael T."/>
            <person name="McCombie W.R."/>
            <person name="Yang B."/>
            <person name="Zhang G."/>
            <person name="Yang H."/>
            <person name="Wang J."/>
            <person name="Spillane C."/>
            <person name="Cook D.R."/>
            <person name="May G.D."/>
            <person name="Xu X."/>
            <person name="Jackson S.A."/>
        </authorList>
    </citation>
    <scope>NUCLEOTIDE SEQUENCE [LARGE SCALE GENOMIC DNA]</scope>
    <source>
        <strain evidence="2">cv. Asha</strain>
    </source>
</reference>
<evidence type="ECO:0000313" key="1">
    <source>
        <dbReference type="EMBL" id="KYP55580.1"/>
    </source>
</evidence>
<protein>
    <submittedName>
        <fullName evidence="1">Uncharacterized protein</fullName>
    </submittedName>
</protein>
<dbReference type="AlphaFoldDB" id="A0A151SL90"/>
<evidence type="ECO:0000313" key="2">
    <source>
        <dbReference type="Proteomes" id="UP000075243"/>
    </source>
</evidence>
<accession>A0A151SL90</accession>
<name>A0A151SL90_CAJCA</name>